<feature type="compositionally biased region" description="Low complexity" evidence="5">
    <location>
        <begin position="610"/>
        <end position="624"/>
    </location>
</feature>
<evidence type="ECO:0000256" key="4">
    <source>
        <dbReference type="PROSITE-ProRule" id="PRU00175"/>
    </source>
</evidence>
<organism evidence="7 8">
    <name type="scientific">Steccherinum ochraceum</name>
    <dbReference type="NCBI Taxonomy" id="92696"/>
    <lineage>
        <taxon>Eukaryota</taxon>
        <taxon>Fungi</taxon>
        <taxon>Dikarya</taxon>
        <taxon>Basidiomycota</taxon>
        <taxon>Agaricomycotina</taxon>
        <taxon>Agaricomycetes</taxon>
        <taxon>Polyporales</taxon>
        <taxon>Steccherinaceae</taxon>
        <taxon>Steccherinum</taxon>
    </lineage>
</organism>
<feature type="domain" description="RING-type" evidence="6">
    <location>
        <begin position="63"/>
        <end position="120"/>
    </location>
</feature>
<feature type="region of interest" description="Disordered" evidence="5">
    <location>
        <begin position="579"/>
        <end position="675"/>
    </location>
</feature>
<evidence type="ECO:0000256" key="3">
    <source>
        <dbReference type="ARBA" id="ARBA00022833"/>
    </source>
</evidence>
<dbReference type="InterPro" id="IPR018957">
    <property type="entry name" value="Znf_C3HC4_RING-type"/>
</dbReference>
<feature type="region of interest" description="Disordered" evidence="5">
    <location>
        <begin position="316"/>
        <end position="344"/>
    </location>
</feature>
<feature type="compositionally biased region" description="Low complexity" evidence="5">
    <location>
        <begin position="654"/>
        <end position="665"/>
    </location>
</feature>
<dbReference type="Pfam" id="PF00097">
    <property type="entry name" value="zf-C3HC4"/>
    <property type="match status" value="1"/>
</dbReference>
<feature type="region of interest" description="Disordered" evidence="5">
    <location>
        <begin position="755"/>
        <end position="884"/>
    </location>
</feature>
<evidence type="ECO:0000259" key="6">
    <source>
        <dbReference type="PROSITE" id="PS50089"/>
    </source>
</evidence>
<dbReference type="GO" id="GO:0008270">
    <property type="term" value="F:zinc ion binding"/>
    <property type="evidence" value="ECO:0007669"/>
    <property type="project" value="UniProtKB-KW"/>
</dbReference>
<proteinExistence type="predicted"/>
<dbReference type="SUPFAM" id="SSF57850">
    <property type="entry name" value="RING/U-box"/>
    <property type="match status" value="1"/>
</dbReference>
<dbReference type="CDD" id="cd16449">
    <property type="entry name" value="RING-HC"/>
    <property type="match status" value="1"/>
</dbReference>
<sequence>MRRAINTRAAKALSATTSLSSSLILLRTTFISLHSGTSSVNKRSSVASRELVMPLLVYPSSTCDICKDEYYSSVVEAQWVTPNGQHTPKTPHSINCGHVFCDSCLHQMRTHTSSVCPLCRVPYSQNGIVKLHVDKYTEDGYDSLAKEEVKIIRATVFGFEERAEQSMIRDLIKNAQDWLQEDWQSRSAGECRSEAVQAVWKALWRYREVLQIQLDFDDLHTQYANQLTAVQMDLDRAGKVEQALLETQQKLSEELIAEVSDTIKSPYQSKVDLVEEIRTLRIENRQLKARYLHTSNPLPAPPVPVDIDWLAPAPEHRPLGEVGPRASRRQLAAQPDDLRHATAGSRTIKASAQLKLPSMIPGAPASQRVVLDETTLNPLLVEGRPRPQSTYSQEQFSHLPAGFVVDAEQSSSRRTSTSTYRDERPTQSAKPPRSQPRPFPNAAAIENLPPAPGLGLFDSAHVGPSSARQSYNPAPMPGPGTQPASPTATLGQADPHWGDERRPHTSTSTAPLSSAISATGLYPQPAMLSDLDLTLNEMPAAIAQPAPMGASAASSLGDLSIVGLRNISVPVNAVSSRNSSATNLGAASSHNSSTNDLSRSRSSAEVARPSSSMYSHSRNASSSSVAPRMDRRRVSFDPEPRMIRRRYPNEDYLAEPAEVQPAPVASTTTSRPSQDTLGVTLSETWGASSGQSDFDYVDQTSGAAFADLATGYRRSHSTQEATYIVERSPRLSPVIGVATGAGTSVSNTLGNIAWDTRSRARSRPSSHVPQPEGTRAPPIPIASPRPVDARPPQVLDRDSDSTPVASGSGSTVRRRSSRRSSATPYDSQYHEPSAGSSLLLNFTPLGPGTSEATTASGEPSSIHAPRPSRHNSNSLGQWLPRNNH</sequence>
<feature type="compositionally biased region" description="Polar residues" evidence="5">
    <location>
        <begin position="850"/>
        <end position="859"/>
    </location>
</feature>
<dbReference type="InterPro" id="IPR017907">
    <property type="entry name" value="Znf_RING_CS"/>
</dbReference>
<name>A0A4R0RM94_9APHY</name>
<dbReference type="Proteomes" id="UP000292702">
    <property type="component" value="Unassembled WGS sequence"/>
</dbReference>
<reference evidence="7 8" key="1">
    <citation type="submission" date="2018-11" db="EMBL/GenBank/DDBJ databases">
        <title>Genome assembly of Steccherinum ochraceum LE-BIN_3174, the white-rot fungus of the Steccherinaceae family (The Residual Polyporoid clade, Polyporales, Basidiomycota).</title>
        <authorList>
            <person name="Fedorova T.V."/>
            <person name="Glazunova O.A."/>
            <person name="Landesman E.O."/>
            <person name="Moiseenko K.V."/>
            <person name="Psurtseva N.V."/>
            <person name="Savinova O.S."/>
            <person name="Shakhova N.V."/>
            <person name="Tyazhelova T.V."/>
            <person name="Vasina D.V."/>
        </authorList>
    </citation>
    <scope>NUCLEOTIDE SEQUENCE [LARGE SCALE GENOMIC DNA]</scope>
    <source>
        <strain evidence="7 8">LE-BIN_3174</strain>
    </source>
</reference>
<evidence type="ECO:0000256" key="2">
    <source>
        <dbReference type="ARBA" id="ARBA00022771"/>
    </source>
</evidence>
<dbReference type="InterPro" id="IPR013083">
    <property type="entry name" value="Znf_RING/FYVE/PHD"/>
</dbReference>
<dbReference type="AlphaFoldDB" id="A0A4R0RM94"/>
<dbReference type="SMART" id="SM00184">
    <property type="entry name" value="RING"/>
    <property type="match status" value="1"/>
</dbReference>
<gene>
    <name evidence="7" type="ORF">EIP91_011509</name>
</gene>
<evidence type="ECO:0000313" key="8">
    <source>
        <dbReference type="Proteomes" id="UP000292702"/>
    </source>
</evidence>
<dbReference type="InterPro" id="IPR001841">
    <property type="entry name" value="Znf_RING"/>
</dbReference>
<dbReference type="PROSITE" id="PS50089">
    <property type="entry name" value="ZF_RING_2"/>
    <property type="match status" value="1"/>
</dbReference>
<dbReference type="OrthoDB" id="6105938at2759"/>
<keyword evidence="3" id="KW-0862">Zinc</keyword>
<evidence type="ECO:0000256" key="1">
    <source>
        <dbReference type="ARBA" id="ARBA00022723"/>
    </source>
</evidence>
<accession>A0A4R0RM94</accession>
<protein>
    <recommendedName>
        <fullName evidence="6">RING-type domain-containing protein</fullName>
    </recommendedName>
</protein>
<feature type="compositionally biased region" description="Polar residues" evidence="5">
    <location>
        <begin position="579"/>
        <end position="590"/>
    </location>
</feature>
<feature type="region of interest" description="Disordered" evidence="5">
    <location>
        <begin position="402"/>
        <end position="512"/>
    </location>
</feature>
<keyword evidence="8" id="KW-1185">Reference proteome</keyword>
<feature type="compositionally biased region" description="Low complexity" evidence="5">
    <location>
        <begin position="591"/>
        <end position="603"/>
    </location>
</feature>
<comment type="caution">
    <text evidence="7">The sequence shown here is derived from an EMBL/GenBank/DDBJ whole genome shotgun (WGS) entry which is preliminary data.</text>
</comment>
<dbReference type="STRING" id="92696.A0A4R0RM94"/>
<dbReference type="EMBL" id="RWJN01000075">
    <property type="protein sequence ID" value="TCD68143.1"/>
    <property type="molecule type" value="Genomic_DNA"/>
</dbReference>
<keyword evidence="1" id="KW-0479">Metal-binding</keyword>
<feature type="compositionally biased region" description="Basic and acidic residues" evidence="5">
    <location>
        <begin position="628"/>
        <end position="642"/>
    </location>
</feature>
<evidence type="ECO:0000256" key="5">
    <source>
        <dbReference type="SAM" id="MobiDB-lite"/>
    </source>
</evidence>
<evidence type="ECO:0000313" key="7">
    <source>
        <dbReference type="EMBL" id="TCD68143.1"/>
    </source>
</evidence>
<feature type="compositionally biased region" description="Polar residues" evidence="5">
    <location>
        <begin position="666"/>
        <end position="675"/>
    </location>
</feature>
<feature type="compositionally biased region" description="Polar residues" evidence="5">
    <location>
        <begin position="870"/>
        <end position="884"/>
    </location>
</feature>
<dbReference type="Gene3D" id="3.30.40.10">
    <property type="entry name" value="Zinc/RING finger domain, C3HC4 (zinc finger)"/>
    <property type="match status" value="1"/>
</dbReference>
<feature type="compositionally biased region" description="Low complexity" evidence="5">
    <location>
        <begin position="410"/>
        <end position="419"/>
    </location>
</feature>
<keyword evidence="2 4" id="KW-0863">Zinc-finger</keyword>
<dbReference type="PROSITE" id="PS00518">
    <property type="entry name" value="ZF_RING_1"/>
    <property type="match status" value="1"/>
</dbReference>